<reference evidence="2 3" key="1">
    <citation type="journal article" date="2015" name="Genome Biol. Evol.">
        <title>Comparative Genomics of Listeria Sensu Lato: Genus-Wide Differences in Evolutionary Dynamics and the Progressive Gain of Complex, Potentially Pathogenicity-Related Traits through Lateral Gene Transfer.</title>
        <authorList>
            <person name="Chiara M."/>
            <person name="Caruso M."/>
            <person name="D'Erchia A.M."/>
            <person name="Manzari C."/>
            <person name="Fraccalvieri R."/>
            <person name="Goffredo E."/>
            <person name="Latorre L."/>
            <person name="Miccolupo A."/>
            <person name="Padalino I."/>
            <person name="Santagada G."/>
            <person name="Chiocco D."/>
            <person name="Pesole G."/>
            <person name="Horner D.S."/>
            <person name="Parisi A."/>
        </authorList>
    </citation>
    <scope>NUCLEOTIDE SEQUENCE [LARGE SCALE GENOMIC DNA]</scope>
    <source>
        <strain evidence="2 3">1991</strain>
    </source>
</reference>
<dbReference type="OrthoDB" id="2365088at2"/>
<feature type="transmembrane region" description="Helical" evidence="1">
    <location>
        <begin position="69"/>
        <end position="87"/>
    </location>
</feature>
<proteinExistence type="predicted"/>
<evidence type="ECO:0000313" key="2">
    <source>
        <dbReference type="EMBL" id="KMT60000.1"/>
    </source>
</evidence>
<sequence>MKIAKIIWHIIGISCAAMILPSFVSSITTAILSLQPQRMVIFFMYPMMTSRAAAEVSSARAFLNMGLGYLMYIIAFVYVILLTRQIINWYKKAKKYDAEHN</sequence>
<keyword evidence="3" id="KW-1185">Reference proteome</keyword>
<evidence type="ECO:0000313" key="3">
    <source>
        <dbReference type="Proteomes" id="UP000052258"/>
    </source>
</evidence>
<dbReference type="RefSeq" id="WP_007476800.1">
    <property type="nucleotide sequence ID" value="NZ_KQ130613.1"/>
</dbReference>
<organism evidence="2 3">
    <name type="scientific">Listeria fleischmannii 1991</name>
    <dbReference type="NCBI Taxonomy" id="1430899"/>
    <lineage>
        <taxon>Bacteria</taxon>
        <taxon>Bacillati</taxon>
        <taxon>Bacillota</taxon>
        <taxon>Bacilli</taxon>
        <taxon>Bacillales</taxon>
        <taxon>Listeriaceae</taxon>
        <taxon>Listeria</taxon>
    </lineage>
</organism>
<protein>
    <submittedName>
        <fullName evidence="2">Lipoprotein</fullName>
    </submittedName>
</protein>
<dbReference type="PATRIC" id="fig|1430899.3.peg.956"/>
<accession>A0A0J8GBM1</accession>
<gene>
    <name evidence="2" type="ORF">X560_0926</name>
</gene>
<keyword evidence="1" id="KW-0472">Membrane</keyword>
<keyword evidence="1" id="KW-0812">Transmembrane</keyword>
<dbReference type="AlphaFoldDB" id="A0A0J8GBM1"/>
<keyword evidence="1" id="KW-1133">Transmembrane helix</keyword>
<evidence type="ECO:0000256" key="1">
    <source>
        <dbReference type="SAM" id="Phobius"/>
    </source>
</evidence>
<name>A0A0J8GBM1_9LIST</name>
<keyword evidence="2" id="KW-0449">Lipoprotein</keyword>
<dbReference type="EMBL" id="AZHO01000011">
    <property type="protein sequence ID" value="KMT60000.1"/>
    <property type="molecule type" value="Genomic_DNA"/>
</dbReference>
<comment type="caution">
    <text evidence="2">The sequence shown here is derived from an EMBL/GenBank/DDBJ whole genome shotgun (WGS) entry which is preliminary data.</text>
</comment>
<feature type="transmembrane region" description="Helical" evidence="1">
    <location>
        <begin position="6"/>
        <end position="32"/>
    </location>
</feature>
<dbReference type="Proteomes" id="UP000052258">
    <property type="component" value="Unassembled WGS sequence"/>
</dbReference>